<dbReference type="AlphaFoldDB" id="A0A1K1RDS2"/>
<protein>
    <submittedName>
        <fullName evidence="1">Uncharacterized protein</fullName>
    </submittedName>
</protein>
<evidence type="ECO:0000313" key="1">
    <source>
        <dbReference type="EMBL" id="SFW70173.1"/>
    </source>
</evidence>
<dbReference type="STRING" id="1150368.SAMN02927921_03430"/>
<accession>A0A1K1RDS2</accession>
<dbReference type="EMBL" id="FPJE01000023">
    <property type="protein sequence ID" value="SFW70173.1"/>
    <property type="molecule type" value="Genomic_DNA"/>
</dbReference>
<sequence length="57" mass="6473">MKIRTQQQTFHTPASSFGSQCLIPLRSLTVPEAGRHEPANTKNNKDYPTKLVFMKKV</sequence>
<reference evidence="1 2" key="1">
    <citation type="submission" date="2016-11" db="EMBL/GenBank/DDBJ databases">
        <authorList>
            <person name="Jaros S."/>
            <person name="Januszkiewicz K."/>
            <person name="Wedrychowicz H."/>
        </authorList>
    </citation>
    <scope>NUCLEOTIDE SEQUENCE [LARGE SCALE GENOMIC DNA]</scope>
    <source>
        <strain evidence="1 2">CGMCC 1.12145</strain>
    </source>
</reference>
<name>A0A1K1RDS2_9FLAO</name>
<keyword evidence="2" id="KW-1185">Reference proteome</keyword>
<proteinExistence type="predicted"/>
<evidence type="ECO:0000313" key="2">
    <source>
        <dbReference type="Proteomes" id="UP000182248"/>
    </source>
</evidence>
<organism evidence="1 2">
    <name type="scientific">Sinomicrobium oceani</name>
    <dbReference type="NCBI Taxonomy" id="1150368"/>
    <lineage>
        <taxon>Bacteria</taxon>
        <taxon>Pseudomonadati</taxon>
        <taxon>Bacteroidota</taxon>
        <taxon>Flavobacteriia</taxon>
        <taxon>Flavobacteriales</taxon>
        <taxon>Flavobacteriaceae</taxon>
        <taxon>Sinomicrobium</taxon>
    </lineage>
</organism>
<dbReference type="Proteomes" id="UP000182248">
    <property type="component" value="Unassembled WGS sequence"/>
</dbReference>
<gene>
    <name evidence="1" type="ORF">SAMN02927921_03430</name>
</gene>